<name>A0ABN7M8I3_9BACT</name>
<sequence length="112" mass="11653">MGGCETWPLGQVEPTLKYHPDCSDILTWPCDPGQRQCLAGSLTGAVASQKVTEAPKGSLRLVGNQPSSVKAEGSLTARATVRAETKVGLSDPVVLRGRAIAQRIKGTPGITG</sequence>
<proteinExistence type="predicted"/>
<keyword evidence="2" id="KW-1185">Reference proteome</keyword>
<dbReference type="Proteomes" id="UP000675880">
    <property type="component" value="Unassembled WGS sequence"/>
</dbReference>
<comment type="caution">
    <text evidence="1">The sequence shown here is derived from an EMBL/GenBank/DDBJ whole genome shotgun (WGS) entry which is preliminary data.</text>
</comment>
<evidence type="ECO:0000313" key="2">
    <source>
        <dbReference type="Proteomes" id="UP000675880"/>
    </source>
</evidence>
<gene>
    <name evidence="1" type="ORF">NSPZN2_50307</name>
</gene>
<evidence type="ECO:0000313" key="1">
    <source>
        <dbReference type="EMBL" id="CAE6790146.1"/>
    </source>
</evidence>
<reference evidence="1 2" key="1">
    <citation type="submission" date="2021-02" db="EMBL/GenBank/DDBJ databases">
        <authorList>
            <person name="Han P."/>
        </authorList>
    </citation>
    <scope>NUCLEOTIDE SEQUENCE [LARGE SCALE GENOMIC DNA]</scope>
    <source>
        <strain evidence="1">Candidatus Nitrospira sp. ZN2</strain>
    </source>
</reference>
<protein>
    <submittedName>
        <fullName evidence="1">Uncharacterized protein</fullName>
    </submittedName>
</protein>
<dbReference type="EMBL" id="CAJNBJ010000018">
    <property type="protein sequence ID" value="CAE6790146.1"/>
    <property type="molecule type" value="Genomic_DNA"/>
</dbReference>
<accession>A0ABN7M8I3</accession>
<organism evidence="1 2">
    <name type="scientific">Nitrospira defluvii</name>
    <dbReference type="NCBI Taxonomy" id="330214"/>
    <lineage>
        <taxon>Bacteria</taxon>
        <taxon>Pseudomonadati</taxon>
        <taxon>Nitrospirota</taxon>
        <taxon>Nitrospiria</taxon>
        <taxon>Nitrospirales</taxon>
        <taxon>Nitrospiraceae</taxon>
        <taxon>Nitrospira</taxon>
    </lineage>
</organism>